<feature type="compositionally biased region" description="Polar residues" evidence="2">
    <location>
        <begin position="522"/>
        <end position="590"/>
    </location>
</feature>
<evidence type="ECO:0000313" key="3">
    <source>
        <dbReference type="EMBL" id="EAS05696.2"/>
    </source>
</evidence>
<sequence>MNNNTQSQKNLGRPQLQSAGGNQSKSNISRISSLYQIKNAREKYTQNQSKLESRLLDNHIHEPHANPWKAIGITPPYKYDFNDSGLGFIVKDKYQIKLNETRAKVKEQREKEDVRFYPEFKNVKDRDVIVVIEYCNDCQNHQGTTKHDEEQYIRLANNYKILILKHFPVAKVFLKPVRVDQNASSIQNIYSRQRIGAFEIYVMSKTQGEPKKGCIHSKLKTGKWPSSAQVLNLLCQYMITCTVSIQLTLCDFDLADIPEDELLTKKNKLHEIQVIMRPYREKQQSIGSHNNLTLNTNNMSQTRISRPVSGISRRSDSDSKFFQNNTSLFGEDIPKKNECFQGKTNKHGLVIFEQIPSDVYIVEVKETNNFKSLRETINIFELMQNQQGLDLHFELQHFNLTFLTITASYKSLKDQKIDHLKNALIKIYQYDEKDQINVDPIVEEGFDGTFQIQLEPGQYMIKIEKDGHQTIEQQYYAQPGQQTLDFPPVTKYIDDEPKKELDNKTRFQNRPSSSARKGILKSSESQQSKINGKQQEPNQSGEESLVNQNTSPQVASVKIQEQQNNNNTRFSNGSLNNNQSASESPKQSQKQHARPPSSNPAKKSSQENSIQQQQISSPEKFNDELSFNKIEKLKQADKAQLKPPKKSSEIKLTGFCSQNIIQFSVFTPDNESVQENSDNIIVQNEISNSKIGLWIQESKKYTSGVYRIYAKILNNKLFNSNNLKVYASSQASTTFLQIPSIENADLSQQLYWDIGVFDVKLQKFFEINNYTNQPITRDYLLEQFEGLLNYLSASRGEIKKILGFDNQDKQVFDDDVYVKKESVLKSLENYEFEGSSQIGHFIQSASNNKGYLSFKKLEQKLIHKDIEQNCYRFVDSSFKVKYDEDEEDEKYQEDYDDI</sequence>
<dbReference type="OrthoDB" id="294843at2759"/>
<dbReference type="InParanoid" id="Q24D45"/>
<feature type="region of interest" description="Disordered" evidence="2">
    <location>
        <begin position="478"/>
        <end position="622"/>
    </location>
</feature>
<dbReference type="HOGENOM" id="CLU_298535_0_0_1"/>
<name>Q24D45_TETTS</name>
<keyword evidence="1" id="KW-0676">Redox-active center</keyword>
<dbReference type="KEGG" id="tet:TTHERM_01113070"/>
<dbReference type="GeneID" id="7846999"/>
<organism evidence="3 4">
    <name type="scientific">Tetrahymena thermophila (strain SB210)</name>
    <dbReference type="NCBI Taxonomy" id="312017"/>
    <lineage>
        <taxon>Eukaryota</taxon>
        <taxon>Sar</taxon>
        <taxon>Alveolata</taxon>
        <taxon>Ciliophora</taxon>
        <taxon>Intramacronucleata</taxon>
        <taxon>Oligohymenophorea</taxon>
        <taxon>Hymenostomatida</taxon>
        <taxon>Tetrahymenina</taxon>
        <taxon>Tetrahymenidae</taxon>
        <taxon>Tetrahymena</taxon>
    </lineage>
</organism>
<reference evidence="4" key="1">
    <citation type="journal article" date="2006" name="PLoS Biol.">
        <title>Macronuclear genome sequence of the ciliate Tetrahymena thermophila, a model eukaryote.</title>
        <authorList>
            <person name="Eisen J.A."/>
            <person name="Coyne R.S."/>
            <person name="Wu M."/>
            <person name="Wu D."/>
            <person name="Thiagarajan M."/>
            <person name="Wortman J.R."/>
            <person name="Badger J.H."/>
            <person name="Ren Q."/>
            <person name="Amedeo P."/>
            <person name="Jones K.M."/>
            <person name="Tallon L.J."/>
            <person name="Delcher A.L."/>
            <person name="Salzberg S.L."/>
            <person name="Silva J.C."/>
            <person name="Haas B.J."/>
            <person name="Majoros W.H."/>
            <person name="Farzad M."/>
            <person name="Carlton J.M."/>
            <person name="Smith R.K. Jr."/>
            <person name="Garg J."/>
            <person name="Pearlman R.E."/>
            <person name="Karrer K.M."/>
            <person name="Sun L."/>
            <person name="Manning G."/>
            <person name="Elde N.C."/>
            <person name="Turkewitz A.P."/>
            <person name="Asai D.J."/>
            <person name="Wilkes D.E."/>
            <person name="Wang Y."/>
            <person name="Cai H."/>
            <person name="Collins K."/>
            <person name="Stewart B.A."/>
            <person name="Lee S.R."/>
            <person name="Wilamowska K."/>
            <person name="Weinberg Z."/>
            <person name="Ruzzo W.L."/>
            <person name="Wloga D."/>
            <person name="Gaertig J."/>
            <person name="Frankel J."/>
            <person name="Tsao C.-C."/>
            <person name="Gorovsky M.A."/>
            <person name="Keeling P.J."/>
            <person name="Waller R.F."/>
            <person name="Patron N.J."/>
            <person name="Cherry J.M."/>
            <person name="Stover N.A."/>
            <person name="Krieger C.J."/>
            <person name="del Toro C."/>
            <person name="Ryder H.F."/>
            <person name="Williamson S.C."/>
            <person name="Barbeau R.A."/>
            <person name="Hamilton E.P."/>
            <person name="Orias E."/>
        </authorList>
    </citation>
    <scope>NUCLEOTIDE SEQUENCE [LARGE SCALE GENOMIC DNA]</scope>
    <source>
        <strain evidence="4">SB210</strain>
    </source>
</reference>
<dbReference type="EMBL" id="GG662333">
    <property type="protein sequence ID" value="EAS05696.2"/>
    <property type="molecule type" value="Genomic_DNA"/>
</dbReference>
<evidence type="ECO:0000256" key="2">
    <source>
        <dbReference type="SAM" id="MobiDB-lite"/>
    </source>
</evidence>
<dbReference type="AlphaFoldDB" id="Q24D45"/>
<gene>
    <name evidence="3" type="ORF">TTHERM_01113070</name>
</gene>
<proteinExistence type="predicted"/>
<dbReference type="InterPro" id="IPR011893">
    <property type="entry name" value="Selenoprotein_Rdx-typ"/>
</dbReference>
<dbReference type="eggNOG" id="ENOG502R2UB">
    <property type="taxonomic scope" value="Eukaryota"/>
</dbReference>
<feature type="compositionally biased region" description="Basic and acidic residues" evidence="2">
    <location>
        <begin position="492"/>
        <end position="505"/>
    </location>
</feature>
<dbReference type="Proteomes" id="UP000009168">
    <property type="component" value="Unassembled WGS sequence"/>
</dbReference>
<feature type="compositionally biased region" description="Low complexity" evidence="2">
    <location>
        <begin position="606"/>
        <end position="617"/>
    </location>
</feature>
<feature type="compositionally biased region" description="Polar residues" evidence="2">
    <location>
        <begin position="506"/>
        <end position="515"/>
    </location>
</feature>
<evidence type="ECO:0000256" key="1">
    <source>
        <dbReference type="ARBA" id="ARBA00023284"/>
    </source>
</evidence>
<keyword evidence="4" id="KW-1185">Reference proteome</keyword>
<evidence type="ECO:0000313" key="4">
    <source>
        <dbReference type="Proteomes" id="UP000009168"/>
    </source>
</evidence>
<protein>
    <submittedName>
        <fullName evidence="3">Rdx family protein</fullName>
    </submittedName>
</protein>
<dbReference type="Gene3D" id="3.40.30.10">
    <property type="entry name" value="Glutaredoxin"/>
    <property type="match status" value="1"/>
</dbReference>
<dbReference type="Pfam" id="PF10262">
    <property type="entry name" value="Rdx"/>
    <property type="match status" value="1"/>
</dbReference>
<feature type="region of interest" description="Disordered" evidence="2">
    <location>
        <begin position="1"/>
        <end position="27"/>
    </location>
</feature>
<accession>Q24D45</accession>
<dbReference type="RefSeq" id="XP_001025941.2">
    <property type="nucleotide sequence ID" value="XM_001025941.2"/>
</dbReference>